<keyword evidence="3" id="KW-1185">Reference proteome</keyword>
<reference evidence="2 3" key="1">
    <citation type="journal article" date="2024" name="J Genomics">
        <title>Draft genome sequencing and assembly of Favolaschia claudopus CIRM-BRFM 2984 isolated from oak limbs.</title>
        <authorList>
            <person name="Navarro D."/>
            <person name="Drula E."/>
            <person name="Chaduli D."/>
            <person name="Cazenave R."/>
            <person name="Ahrendt S."/>
            <person name="Wang J."/>
            <person name="Lipzen A."/>
            <person name="Daum C."/>
            <person name="Barry K."/>
            <person name="Grigoriev I.V."/>
            <person name="Favel A."/>
            <person name="Rosso M.N."/>
            <person name="Martin F."/>
        </authorList>
    </citation>
    <scope>NUCLEOTIDE SEQUENCE [LARGE SCALE GENOMIC DNA]</scope>
    <source>
        <strain evidence="2 3">CIRM-BRFM 2984</strain>
    </source>
</reference>
<evidence type="ECO:0000313" key="3">
    <source>
        <dbReference type="Proteomes" id="UP001362999"/>
    </source>
</evidence>
<organism evidence="2 3">
    <name type="scientific">Favolaschia claudopus</name>
    <dbReference type="NCBI Taxonomy" id="2862362"/>
    <lineage>
        <taxon>Eukaryota</taxon>
        <taxon>Fungi</taxon>
        <taxon>Dikarya</taxon>
        <taxon>Basidiomycota</taxon>
        <taxon>Agaricomycotina</taxon>
        <taxon>Agaricomycetes</taxon>
        <taxon>Agaricomycetidae</taxon>
        <taxon>Agaricales</taxon>
        <taxon>Marasmiineae</taxon>
        <taxon>Mycenaceae</taxon>
        <taxon>Favolaschia</taxon>
    </lineage>
</organism>
<name>A0AAW0AD11_9AGAR</name>
<protein>
    <submittedName>
        <fullName evidence="2">Uncharacterized protein</fullName>
    </submittedName>
</protein>
<dbReference type="EMBL" id="JAWWNJ010000074">
    <property type="protein sequence ID" value="KAK7006899.1"/>
    <property type="molecule type" value="Genomic_DNA"/>
</dbReference>
<proteinExistence type="predicted"/>
<dbReference type="Proteomes" id="UP001362999">
    <property type="component" value="Unassembled WGS sequence"/>
</dbReference>
<accession>A0AAW0AD11</accession>
<feature type="compositionally biased region" description="Basic residues" evidence="1">
    <location>
        <begin position="93"/>
        <end position="116"/>
    </location>
</feature>
<evidence type="ECO:0000256" key="1">
    <source>
        <dbReference type="SAM" id="MobiDB-lite"/>
    </source>
</evidence>
<sequence>MAAVAVVGGSGGSQRRQRWRQFVKVPPHFCGITTHTGKWLRAAGHAASAGATQWAFAASDSTTQWAPAASASTTQWASAASESHENLTTENHKYKRKKAPRQRKKPAQRKGQRQRKGSASENGGGSGGSTVPPRKAVRSVTVTSHFPVRVASPSGRHFENLDGGSFCGSVT</sequence>
<feature type="region of interest" description="Disordered" evidence="1">
    <location>
        <begin position="152"/>
        <end position="171"/>
    </location>
</feature>
<comment type="caution">
    <text evidence="2">The sequence shown here is derived from an EMBL/GenBank/DDBJ whole genome shotgun (WGS) entry which is preliminary data.</text>
</comment>
<feature type="compositionally biased region" description="Low complexity" evidence="1">
    <location>
        <begin position="67"/>
        <end position="81"/>
    </location>
</feature>
<gene>
    <name evidence="2" type="ORF">R3P38DRAFT_2793573</name>
</gene>
<feature type="compositionally biased region" description="Basic and acidic residues" evidence="1">
    <location>
        <begin position="82"/>
        <end position="92"/>
    </location>
</feature>
<evidence type="ECO:0000313" key="2">
    <source>
        <dbReference type="EMBL" id="KAK7006899.1"/>
    </source>
</evidence>
<dbReference type="AlphaFoldDB" id="A0AAW0AD11"/>
<feature type="region of interest" description="Disordered" evidence="1">
    <location>
        <begin position="67"/>
        <end position="140"/>
    </location>
</feature>